<comment type="caution">
    <text evidence="2">The sequence shown here is derived from an EMBL/GenBank/DDBJ whole genome shotgun (WGS) entry which is preliminary data.</text>
</comment>
<organism evidence="2 3">
    <name type="scientific">Arthrobacter humicola</name>
    <dbReference type="NCBI Taxonomy" id="409291"/>
    <lineage>
        <taxon>Bacteria</taxon>
        <taxon>Bacillati</taxon>
        <taxon>Actinomycetota</taxon>
        <taxon>Actinomycetes</taxon>
        <taxon>Micrococcales</taxon>
        <taxon>Micrococcaceae</taxon>
        <taxon>Arthrobacter</taxon>
    </lineage>
</organism>
<protein>
    <submittedName>
        <fullName evidence="2">Alpha/beta hydrolase-fold protein</fullName>
    </submittedName>
</protein>
<sequence length="431" mass="45366">MKKFILALNIVDGPLIVAAYVLSAALCAALLVRRGPKPVAMTALWGAAGAVVGAVTLVVAEKIVQAFGSPLDWSVRIWVIVFFAGLGVCGANFRGSGIWRKVLASVAALCFAATATLGINAYYGLNVTLASFLGVSLAPRIDLGPVPPHAAAPQKPLWDTWKAPAGMPSEGSTAQVVIPPQISAFPSRPAGLYLPPAARVPNPPSLPLVVLMMGQPGDPDPQYAAAVLDDYAAHHDGLAPIVIVADQLGDPMVDNLCLDSPLHGRPETFINRDVVDWARSHLNIIDNPKYWTIAGYSNGGQCAISFAAKYPSIWGNVLDISGEEYPGAEDPEGNLQDVFGGNQAAYDAQKPVNIMKQQKYPDTRAIFTASTDDPVYLDAARHVSAAAAAAGMTVTYYEVPNGGHVIGALNGGLNKGFEVLYPRLGLSRPTP</sequence>
<keyword evidence="1" id="KW-0472">Membrane</keyword>
<name>A0ABN2YDD0_9MICC</name>
<dbReference type="GO" id="GO:0016787">
    <property type="term" value="F:hydrolase activity"/>
    <property type="evidence" value="ECO:0007669"/>
    <property type="project" value="UniProtKB-KW"/>
</dbReference>
<evidence type="ECO:0000256" key="1">
    <source>
        <dbReference type="SAM" id="Phobius"/>
    </source>
</evidence>
<feature type="transmembrane region" description="Helical" evidence="1">
    <location>
        <begin position="6"/>
        <end position="32"/>
    </location>
</feature>
<dbReference type="EMBL" id="BAAAQB010000005">
    <property type="protein sequence ID" value="GAA2125422.1"/>
    <property type="molecule type" value="Genomic_DNA"/>
</dbReference>
<dbReference type="InterPro" id="IPR050583">
    <property type="entry name" value="Mycobacterial_A85_antigen"/>
</dbReference>
<accession>A0ABN2YDD0</accession>
<dbReference type="InterPro" id="IPR000801">
    <property type="entry name" value="Esterase-like"/>
</dbReference>
<keyword evidence="3" id="KW-1185">Reference proteome</keyword>
<feature type="transmembrane region" description="Helical" evidence="1">
    <location>
        <begin position="39"/>
        <end position="60"/>
    </location>
</feature>
<dbReference type="PANTHER" id="PTHR48098">
    <property type="entry name" value="ENTEROCHELIN ESTERASE-RELATED"/>
    <property type="match status" value="1"/>
</dbReference>
<proteinExistence type="predicted"/>
<dbReference type="SUPFAM" id="SSF53474">
    <property type="entry name" value="alpha/beta-Hydrolases"/>
    <property type="match status" value="1"/>
</dbReference>
<dbReference type="PANTHER" id="PTHR48098:SF1">
    <property type="entry name" value="DIACYLGLYCEROL ACYLTRANSFERASE_MYCOLYLTRANSFERASE AG85A"/>
    <property type="match status" value="1"/>
</dbReference>
<evidence type="ECO:0000313" key="2">
    <source>
        <dbReference type="EMBL" id="GAA2125422.1"/>
    </source>
</evidence>
<evidence type="ECO:0000313" key="3">
    <source>
        <dbReference type="Proteomes" id="UP001500102"/>
    </source>
</evidence>
<keyword evidence="2" id="KW-0378">Hydrolase</keyword>
<dbReference type="InterPro" id="IPR029058">
    <property type="entry name" value="AB_hydrolase_fold"/>
</dbReference>
<dbReference type="RefSeq" id="WP_344360988.1">
    <property type="nucleotide sequence ID" value="NZ_BAAAQB010000005.1"/>
</dbReference>
<dbReference type="Proteomes" id="UP001500102">
    <property type="component" value="Unassembled WGS sequence"/>
</dbReference>
<feature type="transmembrane region" description="Helical" evidence="1">
    <location>
        <begin position="102"/>
        <end position="123"/>
    </location>
</feature>
<keyword evidence="1" id="KW-0812">Transmembrane</keyword>
<dbReference type="Pfam" id="PF00756">
    <property type="entry name" value="Esterase"/>
    <property type="match status" value="1"/>
</dbReference>
<reference evidence="2 3" key="1">
    <citation type="journal article" date="2019" name="Int. J. Syst. Evol. Microbiol.">
        <title>The Global Catalogue of Microorganisms (GCM) 10K type strain sequencing project: providing services to taxonomists for standard genome sequencing and annotation.</title>
        <authorList>
            <consortium name="The Broad Institute Genomics Platform"/>
            <consortium name="The Broad Institute Genome Sequencing Center for Infectious Disease"/>
            <person name="Wu L."/>
            <person name="Ma J."/>
        </authorList>
    </citation>
    <scope>NUCLEOTIDE SEQUENCE [LARGE SCALE GENOMIC DNA]</scope>
    <source>
        <strain evidence="2 3">JCM 15921</strain>
    </source>
</reference>
<keyword evidence="1" id="KW-1133">Transmembrane helix</keyword>
<feature type="transmembrane region" description="Helical" evidence="1">
    <location>
        <begin position="75"/>
        <end position="93"/>
    </location>
</feature>
<gene>
    <name evidence="2" type="ORF">GCM10009825_01730</name>
</gene>
<dbReference type="Gene3D" id="3.40.50.1820">
    <property type="entry name" value="alpha/beta hydrolase"/>
    <property type="match status" value="1"/>
</dbReference>